<feature type="domain" description="DNA mismatch repair protein S5" evidence="7">
    <location>
        <begin position="207"/>
        <end position="325"/>
    </location>
</feature>
<dbReference type="GO" id="GO:0006298">
    <property type="term" value="P:mismatch repair"/>
    <property type="evidence" value="ECO:0007669"/>
    <property type="project" value="UniProtKB-UniRule"/>
</dbReference>
<dbReference type="Gene3D" id="3.30.565.10">
    <property type="entry name" value="Histidine kinase-like ATPase, C-terminal domain"/>
    <property type="match status" value="1"/>
</dbReference>
<dbReference type="InterPro" id="IPR002099">
    <property type="entry name" value="MutL/Mlh/PMS"/>
</dbReference>
<dbReference type="Pfam" id="PF08676">
    <property type="entry name" value="MutL_C"/>
    <property type="match status" value="1"/>
</dbReference>
<evidence type="ECO:0000313" key="8">
    <source>
        <dbReference type="EMBL" id="MBO8428507.1"/>
    </source>
</evidence>
<dbReference type="PROSITE" id="PS00058">
    <property type="entry name" value="DNA_MISMATCH_REPAIR_1"/>
    <property type="match status" value="1"/>
</dbReference>
<dbReference type="SMART" id="SM01340">
    <property type="entry name" value="DNA_mis_repair"/>
    <property type="match status" value="1"/>
</dbReference>
<dbReference type="EMBL" id="JADINB010000023">
    <property type="protein sequence ID" value="MBO8428507.1"/>
    <property type="molecule type" value="Genomic_DNA"/>
</dbReference>
<evidence type="ECO:0000259" key="6">
    <source>
        <dbReference type="SMART" id="SM00853"/>
    </source>
</evidence>
<evidence type="ECO:0000313" key="9">
    <source>
        <dbReference type="Proteomes" id="UP000823635"/>
    </source>
</evidence>
<dbReference type="Proteomes" id="UP000823635">
    <property type="component" value="Unassembled WGS sequence"/>
</dbReference>
<dbReference type="AlphaFoldDB" id="A0A9D9DIS5"/>
<comment type="caution">
    <text evidence="8">The sequence shown here is derived from an EMBL/GenBank/DDBJ whole genome shotgun (WGS) entry which is preliminary data.</text>
</comment>
<reference evidence="8" key="2">
    <citation type="journal article" date="2021" name="PeerJ">
        <title>Extensive microbial diversity within the chicken gut microbiome revealed by metagenomics and culture.</title>
        <authorList>
            <person name="Gilroy R."/>
            <person name="Ravi A."/>
            <person name="Getino M."/>
            <person name="Pursley I."/>
            <person name="Horton D.L."/>
            <person name="Alikhan N.F."/>
            <person name="Baker D."/>
            <person name="Gharbi K."/>
            <person name="Hall N."/>
            <person name="Watson M."/>
            <person name="Adriaenssens E.M."/>
            <person name="Foster-Nyarko E."/>
            <person name="Jarju S."/>
            <person name="Secka A."/>
            <person name="Antonio M."/>
            <person name="Oren A."/>
            <person name="Chaudhuri R.R."/>
            <person name="La Ragione R."/>
            <person name="Hildebrand F."/>
            <person name="Pallen M.J."/>
        </authorList>
    </citation>
    <scope>NUCLEOTIDE SEQUENCE</scope>
    <source>
        <strain evidence="8">15467</strain>
    </source>
</reference>
<keyword evidence="8" id="KW-0255">Endonuclease</keyword>
<dbReference type="GO" id="GO:0016887">
    <property type="term" value="F:ATP hydrolysis activity"/>
    <property type="evidence" value="ECO:0007669"/>
    <property type="project" value="InterPro"/>
</dbReference>
<dbReference type="GO" id="GO:0140664">
    <property type="term" value="F:ATP-dependent DNA damage sensor activity"/>
    <property type="evidence" value="ECO:0007669"/>
    <property type="project" value="InterPro"/>
</dbReference>
<evidence type="ECO:0000256" key="1">
    <source>
        <dbReference type="ARBA" id="ARBA00006082"/>
    </source>
</evidence>
<dbReference type="Pfam" id="PF13589">
    <property type="entry name" value="HATPase_c_3"/>
    <property type="match status" value="1"/>
</dbReference>
<dbReference type="InterPro" id="IPR014790">
    <property type="entry name" value="MutL_C"/>
</dbReference>
<keyword evidence="4 5" id="KW-0234">DNA repair</keyword>
<dbReference type="Gene3D" id="3.30.1540.20">
    <property type="entry name" value="MutL, C-terminal domain, dimerisation subdomain"/>
    <property type="match status" value="1"/>
</dbReference>
<dbReference type="PANTHER" id="PTHR10073:SF12">
    <property type="entry name" value="DNA MISMATCH REPAIR PROTEIN MLH1"/>
    <property type="match status" value="1"/>
</dbReference>
<dbReference type="InterPro" id="IPR020568">
    <property type="entry name" value="Ribosomal_Su5_D2-typ_SF"/>
</dbReference>
<dbReference type="InterPro" id="IPR042120">
    <property type="entry name" value="MutL_C_dimsub"/>
</dbReference>
<dbReference type="Pfam" id="PF01119">
    <property type="entry name" value="DNA_mis_repair"/>
    <property type="match status" value="1"/>
</dbReference>
<accession>A0A9D9DIS5</accession>
<dbReference type="HAMAP" id="MF_00149">
    <property type="entry name" value="DNA_mis_repair"/>
    <property type="match status" value="1"/>
</dbReference>
<proteinExistence type="inferred from homology"/>
<gene>
    <name evidence="5 8" type="primary">mutL</name>
    <name evidence="8" type="ORF">IAC68_01035</name>
</gene>
<dbReference type="SUPFAM" id="SSF55874">
    <property type="entry name" value="ATPase domain of HSP90 chaperone/DNA topoisomerase II/histidine kinase"/>
    <property type="match status" value="1"/>
</dbReference>
<feature type="domain" description="MutL C-terminal dimerisation" evidence="6">
    <location>
        <begin position="408"/>
        <end position="552"/>
    </location>
</feature>
<dbReference type="InterPro" id="IPR038973">
    <property type="entry name" value="MutL/Mlh/Pms-like"/>
</dbReference>
<evidence type="ECO:0000256" key="3">
    <source>
        <dbReference type="ARBA" id="ARBA00022763"/>
    </source>
</evidence>
<dbReference type="InterPro" id="IPR014762">
    <property type="entry name" value="DNA_mismatch_repair_CS"/>
</dbReference>
<evidence type="ECO:0000256" key="2">
    <source>
        <dbReference type="ARBA" id="ARBA00021975"/>
    </source>
</evidence>
<dbReference type="SMART" id="SM00853">
    <property type="entry name" value="MutL_C"/>
    <property type="match status" value="1"/>
</dbReference>
<dbReference type="InterPro" id="IPR042121">
    <property type="entry name" value="MutL_C_regsub"/>
</dbReference>
<dbReference type="SUPFAM" id="SSF54211">
    <property type="entry name" value="Ribosomal protein S5 domain 2-like"/>
    <property type="match status" value="1"/>
</dbReference>
<reference evidence="8" key="1">
    <citation type="submission" date="2020-10" db="EMBL/GenBank/DDBJ databases">
        <authorList>
            <person name="Gilroy R."/>
        </authorList>
    </citation>
    <scope>NUCLEOTIDE SEQUENCE</scope>
    <source>
        <strain evidence="8">15467</strain>
    </source>
</reference>
<evidence type="ECO:0000259" key="7">
    <source>
        <dbReference type="SMART" id="SM01340"/>
    </source>
</evidence>
<dbReference type="FunFam" id="3.30.565.10:FF:000003">
    <property type="entry name" value="DNA mismatch repair endonuclease MutL"/>
    <property type="match status" value="1"/>
</dbReference>
<dbReference type="SUPFAM" id="SSF118116">
    <property type="entry name" value="DNA mismatch repair protein MutL"/>
    <property type="match status" value="1"/>
</dbReference>
<dbReference type="Gene3D" id="3.30.1370.100">
    <property type="entry name" value="MutL, C-terminal domain, regulatory subdomain"/>
    <property type="match status" value="1"/>
</dbReference>
<dbReference type="Gene3D" id="3.30.230.10">
    <property type="match status" value="1"/>
</dbReference>
<dbReference type="InterPro" id="IPR037198">
    <property type="entry name" value="MutL_C_sf"/>
</dbReference>
<dbReference type="InterPro" id="IPR020667">
    <property type="entry name" value="DNA_mismatch_repair_MutL"/>
</dbReference>
<comment type="function">
    <text evidence="5">This protein is involved in the repair of mismatches in DNA. It is required for dam-dependent methyl-directed DNA mismatch repair. May act as a 'molecular matchmaker', a protein that promotes the formation of a stable complex between two or more DNA-binding proteins in an ATP-dependent manner without itself being part of a final effector complex.</text>
</comment>
<keyword evidence="3 5" id="KW-0227">DNA damage</keyword>
<dbReference type="InterPro" id="IPR014721">
    <property type="entry name" value="Ribsml_uS5_D2-typ_fold_subgr"/>
</dbReference>
<dbReference type="CDD" id="cd16926">
    <property type="entry name" value="HATPase_MutL-MLH-PMS-like"/>
    <property type="match status" value="1"/>
</dbReference>
<dbReference type="GO" id="GO:0030983">
    <property type="term" value="F:mismatched DNA binding"/>
    <property type="evidence" value="ECO:0007669"/>
    <property type="project" value="InterPro"/>
</dbReference>
<dbReference type="GO" id="GO:0005524">
    <property type="term" value="F:ATP binding"/>
    <property type="evidence" value="ECO:0007669"/>
    <property type="project" value="InterPro"/>
</dbReference>
<dbReference type="PANTHER" id="PTHR10073">
    <property type="entry name" value="DNA MISMATCH REPAIR PROTEIN MLH, PMS, MUTL"/>
    <property type="match status" value="1"/>
</dbReference>
<protein>
    <recommendedName>
        <fullName evidence="2 5">DNA mismatch repair protein MutL</fullName>
    </recommendedName>
</protein>
<evidence type="ECO:0000256" key="4">
    <source>
        <dbReference type="ARBA" id="ARBA00023204"/>
    </source>
</evidence>
<dbReference type="InterPro" id="IPR036890">
    <property type="entry name" value="HATPase_C_sf"/>
</dbReference>
<comment type="similarity">
    <text evidence="1 5">Belongs to the DNA mismatch repair MutL/HexB family.</text>
</comment>
<organism evidence="8 9">
    <name type="scientific">Candidatus Egerieousia excrementavium</name>
    <dbReference type="NCBI Taxonomy" id="2840778"/>
    <lineage>
        <taxon>Bacteria</taxon>
        <taxon>Pseudomonadati</taxon>
        <taxon>Bacteroidota</taxon>
        <taxon>Bacteroidia</taxon>
        <taxon>Bacteroidales</taxon>
        <taxon>Candidatus Egerieousia</taxon>
    </lineage>
</organism>
<dbReference type="NCBIfam" id="TIGR00585">
    <property type="entry name" value="mutl"/>
    <property type="match status" value="1"/>
</dbReference>
<keyword evidence="8" id="KW-0540">Nuclease</keyword>
<dbReference type="GO" id="GO:0032300">
    <property type="term" value="C:mismatch repair complex"/>
    <property type="evidence" value="ECO:0007669"/>
    <property type="project" value="InterPro"/>
</dbReference>
<dbReference type="GO" id="GO:0004519">
    <property type="term" value="F:endonuclease activity"/>
    <property type="evidence" value="ECO:0007669"/>
    <property type="project" value="UniProtKB-KW"/>
</dbReference>
<dbReference type="InterPro" id="IPR013507">
    <property type="entry name" value="DNA_mismatch_S5_2-like"/>
</dbReference>
<name>A0A9D9DIS5_9BACT</name>
<dbReference type="CDD" id="cd00782">
    <property type="entry name" value="MutL_Trans"/>
    <property type="match status" value="1"/>
</dbReference>
<keyword evidence="8" id="KW-0378">Hydrolase</keyword>
<evidence type="ECO:0000256" key="5">
    <source>
        <dbReference type="HAMAP-Rule" id="MF_00149"/>
    </source>
</evidence>
<sequence>MIKVLPANIANLIAAGEVIQRPSSVVKELMENAVDAGATQITLVVNDSGRTLVQVIDNGCGMDEDEAVLCFERHATSKIEKAEDIYGITTYGFRGEALASIASCADVTLKTRKAGKQTGIEIHIAENEIKSKESISTPQGSNFAVRNIFYNLPARRKFLKSDNVEYRQILAEFTRIAIPKPGMEFKFIHNSKQIFHLGAASNVKQRLLQIEGKNIAKDLISINAETNVVGISGFVGRPELAKKVQNNQYFFVNGRFFKSPMLHKSVIKAYANLIPQGYTPSYFIFLEIEPSNMDVNIHPTKTEIKFEDDSVIFEILLATVKEAIGGNALAPAIDFDMEGAPEIPATPLDYTSIRQPKINFDPLFNPFRDLDSGGMQTQPREEGRRNGYDLTGEGKLLFEERHETGQREILQIQGRYLLTPAKSGVLLIDALRAKERILYERYLNALHEARPAIQENLFPQTVELDSAAFALFTQVQEKIKQFGFDIRPFGKNCVIVSGIPAAFANEQIDIAESVETMIAGFETHDSQERSLADYREKIALGMVKNIKYDKKNIPHDEAVSIVESIFACKESSYSPSGLPVMKTITAEELSAMLKN</sequence>